<proteinExistence type="inferred from homology"/>
<dbReference type="GO" id="GO:0009279">
    <property type="term" value="C:cell outer membrane"/>
    <property type="evidence" value="ECO:0007669"/>
    <property type="project" value="UniProtKB-SubCell"/>
</dbReference>
<comment type="caution">
    <text evidence="12">The sequence shown here is derived from an EMBL/GenBank/DDBJ whole genome shotgun (WGS) entry which is preliminary data.</text>
</comment>
<sequence length="854" mass="91411">MKQSHDSSVLELALQSRTSKSSGAFGFALSKLCAGMALTLPLYAVAENDERQTASTPKFNTGFLLNGGEGINLNDFLQGSSVVPGTYRVDIHINRRLTGRQEVRFDKNPATGKVEACLPLALLETLGVDPKALGSAGTLVMADPHACIDLPGLIEQSSVTYDASRQKLDISVPQAAMLRSARGYVDPALWDHGVAAAFSSYNANVRHTDNNGRTSDHYTLGLRNGLNLGPWRLRNESSLTDGSHRETILQSNRTYAQRDITGLKSQLTLGNTYTSADIFDSVRLRGMTLESDDSMLPDSLRGYAPTVRGYAETNATVEVRQNGYLLHSTNVPPGPFSFDDIYPSGSNGDLHITVIEADGRRLETTQTFASLPQMVRKDRLRYSLAAGRFDSNNTYLSSPAVAMGNLAYGLTDSTTLLGGMQWSPDFRAGNFGLSQNTPLGALSLDFTESRSTAQGQSNSGHSLSLKYAKTLSSTDTTFTMASHRYSTEGYRTLNEHVADLQTTGPKYQGRIKSRFDLSVAQTLGARENGSLYLSSNMQRYWNLPGQSQSFNLSYNNSWGALSYNMGINHVVSPQASGLDDLSRVTVGLSYPLGGGSRAPRASSGVSYDTQDQYHIRSGINGQVAGLDDAYYSVSGRHDGHSGNSAEASINGVTPVARLNAGYSQGRDYRSASLGASGSVVAHAGGVNLGQPLSDGFTLVHVPDTAGVPVGNHAGVTTGINGYAVVPSSQPYRANWINVDTRELGADIDLDTATQQVIPRRGAVTVARFEAKSGRRVQFELTRADGSKLPFGASVETMDGRQLAVADPNGQALVLAEEDQGVLNVKAGASICQAPYTLPKASSGQGYERVKLVCQ</sequence>
<dbReference type="Pfam" id="PF13954">
    <property type="entry name" value="PapC_N"/>
    <property type="match status" value="1"/>
</dbReference>
<evidence type="ECO:0000256" key="1">
    <source>
        <dbReference type="ARBA" id="ARBA00004571"/>
    </source>
</evidence>
<dbReference type="AlphaFoldDB" id="A0A327N8K6"/>
<dbReference type="InterPro" id="IPR025885">
    <property type="entry name" value="PapC_N"/>
</dbReference>
<keyword evidence="8" id="KW-0472">Membrane</keyword>
<dbReference type="PANTHER" id="PTHR30451">
    <property type="entry name" value="OUTER MEMBRANE USHER PROTEIN"/>
    <property type="match status" value="1"/>
</dbReference>
<keyword evidence="5" id="KW-1029">Fimbrium biogenesis</keyword>
<evidence type="ECO:0000259" key="10">
    <source>
        <dbReference type="Pfam" id="PF13953"/>
    </source>
</evidence>
<evidence type="ECO:0000259" key="11">
    <source>
        <dbReference type="Pfam" id="PF13954"/>
    </source>
</evidence>
<dbReference type="InterPro" id="IPR042186">
    <property type="entry name" value="FimD_plug_dom"/>
</dbReference>
<comment type="similarity">
    <text evidence="2">Belongs to the fimbrial export usher family.</text>
</comment>
<evidence type="ECO:0000256" key="8">
    <source>
        <dbReference type="ARBA" id="ARBA00023136"/>
    </source>
</evidence>
<keyword evidence="7" id="KW-0732">Signal</keyword>
<evidence type="ECO:0000256" key="5">
    <source>
        <dbReference type="ARBA" id="ARBA00022558"/>
    </source>
</evidence>
<comment type="subcellular location">
    <subcellularLocation>
        <location evidence="1">Cell outer membrane</location>
        <topology evidence="1">Multi-pass membrane protein</topology>
    </subcellularLocation>
</comment>
<protein>
    <submittedName>
        <fullName evidence="12">Fimbrial biogenesis outer membrane usher protein</fullName>
    </submittedName>
</protein>
<name>A0A327N8K6_PSEFL</name>
<reference evidence="12 13" key="1">
    <citation type="submission" date="2018-06" db="EMBL/GenBank/DDBJ databases">
        <authorList>
            <person name="Zhirakovskaya E."/>
        </authorList>
    </citation>
    <scope>NUCLEOTIDE SEQUENCE [LARGE SCALE GENOMIC DNA]</scope>
    <source>
        <strain evidence="12 13">LY3</strain>
    </source>
</reference>
<keyword evidence="9" id="KW-0998">Cell outer membrane</keyword>
<dbReference type="GO" id="GO:0015473">
    <property type="term" value="F:fimbrial usher porin activity"/>
    <property type="evidence" value="ECO:0007669"/>
    <property type="project" value="InterPro"/>
</dbReference>
<organism evidence="12 13">
    <name type="scientific">Pseudomonas fluorescens</name>
    <dbReference type="NCBI Taxonomy" id="294"/>
    <lineage>
        <taxon>Bacteria</taxon>
        <taxon>Pseudomonadati</taxon>
        <taxon>Pseudomonadota</taxon>
        <taxon>Gammaproteobacteria</taxon>
        <taxon>Pseudomonadales</taxon>
        <taxon>Pseudomonadaceae</taxon>
        <taxon>Pseudomonas</taxon>
    </lineage>
</organism>
<evidence type="ECO:0000256" key="7">
    <source>
        <dbReference type="ARBA" id="ARBA00022729"/>
    </source>
</evidence>
<keyword evidence="4" id="KW-1134">Transmembrane beta strand</keyword>
<dbReference type="InterPro" id="IPR043142">
    <property type="entry name" value="PapC-like_C_sf"/>
</dbReference>
<dbReference type="Pfam" id="PF13953">
    <property type="entry name" value="PapC_C"/>
    <property type="match status" value="1"/>
</dbReference>
<evidence type="ECO:0000256" key="6">
    <source>
        <dbReference type="ARBA" id="ARBA00022692"/>
    </source>
</evidence>
<dbReference type="SUPFAM" id="SSF141729">
    <property type="entry name" value="FimD N-terminal domain-like"/>
    <property type="match status" value="1"/>
</dbReference>
<evidence type="ECO:0000256" key="2">
    <source>
        <dbReference type="ARBA" id="ARBA00008064"/>
    </source>
</evidence>
<evidence type="ECO:0000313" key="13">
    <source>
        <dbReference type="Proteomes" id="UP000249493"/>
    </source>
</evidence>
<accession>A0A327N8K6</accession>
<dbReference type="Proteomes" id="UP000249493">
    <property type="component" value="Unassembled WGS sequence"/>
</dbReference>
<dbReference type="Gene3D" id="2.60.40.3110">
    <property type="match status" value="1"/>
</dbReference>
<feature type="domain" description="PapC N-terminal" evidence="11">
    <location>
        <begin position="58"/>
        <end position="204"/>
    </location>
</feature>
<dbReference type="EMBL" id="QLIN01000003">
    <property type="protein sequence ID" value="RAI70639.1"/>
    <property type="molecule type" value="Genomic_DNA"/>
</dbReference>
<dbReference type="InterPro" id="IPR037224">
    <property type="entry name" value="PapC_N_sf"/>
</dbReference>
<evidence type="ECO:0000256" key="4">
    <source>
        <dbReference type="ARBA" id="ARBA00022452"/>
    </source>
</evidence>
<evidence type="ECO:0000313" key="12">
    <source>
        <dbReference type="EMBL" id="RAI70639.1"/>
    </source>
</evidence>
<dbReference type="InterPro" id="IPR025949">
    <property type="entry name" value="PapC-like_C"/>
</dbReference>
<feature type="domain" description="PapC-like C-terminal" evidence="10">
    <location>
        <begin position="778"/>
        <end position="839"/>
    </location>
</feature>
<dbReference type="Pfam" id="PF00577">
    <property type="entry name" value="Usher"/>
    <property type="match status" value="1"/>
</dbReference>
<dbReference type="Gene3D" id="3.10.20.410">
    <property type="match status" value="1"/>
</dbReference>
<gene>
    <name evidence="12" type="ORF">DOZ80_09070</name>
</gene>
<keyword evidence="6" id="KW-0812">Transmembrane</keyword>
<dbReference type="InterPro" id="IPR000015">
    <property type="entry name" value="Fimb_usher"/>
</dbReference>
<dbReference type="GO" id="GO:0009297">
    <property type="term" value="P:pilus assembly"/>
    <property type="evidence" value="ECO:0007669"/>
    <property type="project" value="InterPro"/>
</dbReference>
<keyword evidence="3" id="KW-0813">Transport</keyword>
<dbReference type="Gene3D" id="2.60.40.2610">
    <property type="entry name" value="Outer membrane usher protein FimD, plug domain"/>
    <property type="match status" value="1"/>
</dbReference>
<dbReference type="Gene3D" id="2.60.40.2070">
    <property type="match status" value="1"/>
</dbReference>
<dbReference type="PANTHER" id="PTHR30451:SF21">
    <property type="entry name" value="FIMBRIAL USHER DOMAIN-CONTAINING PROTEIN YDET-RELATED"/>
    <property type="match status" value="1"/>
</dbReference>
<evidence type="ECO:0000256" key="3">
    <source>
        <dbReference type="ARBA" id="ARBA00022448"/>
    </source>
</evidence>
<evidence type="ECO:0000256" key="9">
    <source>
        <dbReference type="ARBA" id="ARBA00023237"/>
    </source>
</evidence>